<dbReference type="InterPro" id="IPR004166">
    <property type="entry name" value="a-kinase_dom"/>
</dbReference>
<dbReference type="PANTHER" id="PTHR45992">
    <property type="entry name" value="EUKARYOTIC ELONGATION FACTOR 2 KINASE-RELATED"/>
    <property type="match status" value="1"/>
</dbReference>
<keyword evidence="2" id="KW-0808">Transferase</keyword>
<evidence type="ECO:0000256" key="6">
    <source>
        <dbReference type="SAM" id="MobiDB-lite"/>
    </source>
</evidence>
<dbReference type="GO" id="GO:0031037">
    <property type="term" value="P:myosin II filament disassembly"/>
    <property type="evidence" value="ECO:0007669"/>
    <property type="project" value="TreeGrafter"/>
</dbReference>
<dbReference type="InterPro" id="IPR051852">
    <property type="entry name" value="Alpha-type_PK"/>
</dbReference>
<comment type="caution">
    <text evidence="8">The sequence shown here is derived from an EMBL/GenBank/DDBJ whole genome shotgun (WGS) entry which is preliminary data.</text>
</comment>
<dbReference type="PANTHER" id="PTHR45992:SF2">
    <property type="entry name" value="EUKARYOTIC ELONGATION FACTOR 2 KINASE"/>
    <property type="match status" value="1"/>
</dbReference>
<dbReference type="Gene3D" id="3.20.200.10">
    <property type="entry name" value="MHCK/EF2 kinase"/>
    <property type="match status" value="1"/>
</dbReference>
<keyword evidence="8" id="KW-0675">Receptor</keyword>
<protein>
    <submittedName>
        <fullName evidence="8">Transient receptor potential cation channel subfamily M member 6</fullName>
    </submittedName>
</protein>
<dbReference type="AlphaFoldDB" id="A0A2B4RWC6"/>
<organism evidence="8 9">
    <name type="scientific">Stylophora pistillata</name>
    <name type="common">Smooth cauliflower coral</name>
    <dbReference type="NCBI Taxonomy" id="50429"/>
    <lineage>
        <taxon>Eukaryota</taxon>
        <taxon>Metazoa</taxon>
        <taxon>Cnidaria</taxon>
        <taxon>Anthozoa</taxon>
        <taxon>Hexacorallia</taxon>
        <taxon>Scleractinia</taxon>
        <taxon>Astrocoeniina</taxon>
        <taxon>Pocilloporidae</taxon>
        <taxon>Stylophora</taxon>
    </lineage>
</organism>
<proteinExistence type="predicted"/>
<dbReference type="EMBL" id="LSMT01000309">
    <property type="protein sequence ID" value="PFX20637.1"/>
    <property type="molecule type" value="Genomic_DNA"/>
</dbReference>
<feature type="region of interest" description="Disordered" evidence="6">
    <location>
        <begin position="81"/>
        <end position="105"/>
    </location>
</feature>
<gene>
    <name evidence="8" type="primary">TRPM6</name>
    <name evidence="8" type="ORF">AWC38_SpisGene14912</name>
</gene>
<evidence type="ECO:0000256" key="2">
    <source>
        <dbReference type="ARBA" id="ARBA00022679"/>
    </source>
</evidence>
<feature type="compositionally biased region" description="Acidic residues" evidence="6">
    <location>
        <begin position="91"/>
        <end position="100"/>
    </location>
</feature>
<feature type="region of interest" description="Disordered" evidence="6">
    <location>
        <begin position="1"/>
        <end position="28"/>
    </location>
</feature>
<dbReference type="GO" id="GO:0005524">
    <property type="term" value="F:ATP binding"/>
    <property type="evidence" value="ECO:0007669"/>
    <property type="project" value="UniProtKB-KW"/>
</dbReference>
<keyword evidence="3" id="KW-0547">Nucleotide-binding</keyword>
<evidence type="ECO:0000259" key="7">
    <source>
        <dbReference type="PROSITE" id="PS51158"/>
    </source>
</evidence>
<evidence type="ECO:0000313" key="9">
    <source>
        <dbReference type="Proteomes" id="UP000225706"/>
    </source>
</evidence>
<dbReference type="SUPFAM" id="SSF56112">
    <property type="entry name" value="Protein kinase-like (PK-like)"/>
    <property type="match status" value="1"/>
</dbReference>
<feature type="compositionally biased region" description="Basic and acidic residues" evidence="6">
    <location>
        <begin position="15"/>
        <end position="28"/>
    </location>
</feature>
<sequence>MAEWTQFANKQRQKRIAERKRPARESVEAKDKIMVQRMSSEVTGKQQKYTRIRPREFVSFEFDEITFDNIVEACQKHFASQIDKDRSDGEVSNDQDEEEHGQETHKRYIQDMLKPGKVISKKSSTVISIYKFDFEHMQWSNVPVEAEFLVAEIPFTSGGFREAFKATSITDGLKEVTWVIKKYLKSALEIIKATQETEESHMKKSVQMHYLARNFASQLKEQIEKEHLMEFGPTFEYKKVFMGKTDSGEIVSIEEYIDSDFIKYINNNGQVCEKGTVCDKAQAFVHFTYEKSEGKLIVLDIQGAGYTLYDPEIASLDLLTEDGTYQFCPGNLSEIAIKKFFEKHQCKKYCKLLGLKLVPSEVKITWKDI</sequence>
<feature type="compositionally biased region" description="Polar residues" evidence="6">
    <location>
        <begin position="1"/>
        <end position="10"/>
    </location>
</feature>
<keyword evidence="4" id="KW-0418">Kinase</keyword>
<evidence type="ECO:0000256" key="3">
    <source>
        <dbReference type="ARBA" id="ARBA00022741"/>
    </source>
</evidence>
<evidence type="ECO:0000313" key="8">
    <source>
        <dbReference type="EMBL" id="PFX20637.1"/>
    </source>
</evidence>
<evidence type="ECO:0000256" key="4">
    <source>
        <dbReference type="ARBA" id="ARBA00022777"/>
    </source>
</evidence>
<dbReference type="InterPro" id="IPR011009">
    <property type="entry name" value="Kinase-like_dom_sf"/>
</dbReference>
<evidence type="ECO:0000256" key="1">
    <source>
        <dbReference type="ARBA" id="ARBA00022527"/>
    </source>
</evidence>
<dbReference type="Proteomes" id="UP000225706">
    <property type="component" value="Unassembled WGS sequence"/>
</dbReference>
<dbReference type="GO" id="GO:0004674">
    <property type="term" value="F:protein serine/threonine kinase activity"/>
    <property type="evidence" value="ECO:0007669"/>
    <property type="project" value="UniProtKB-KW"/>
</dbReference>
<dbReference type="PROSITE" id="PS51158">
    <property type="entry name" value="ALPHA_KINASE"/>
    <property type="match status" value="1"/>
</dbReference>
<name>A0A2B4RWC6_STYPI</name>
<dbReference type="CDD" id="cd04515">
    <property type="entry name" value="Alpha_kinase"/>
    <property type="match status" value="1"/>
</dbReference>
<reference evidence="9" key="1">
    <citation type="journal article" date="2017" name="bioRxiv">
        <title>Comparative analysis of the genomes of Stylophora pistillata and Acropora digitifera provides evidence for extensive differences between species of corals.</title>
        <authorList>
            <person name="Voolstra C.R."/>
            <person name="Li Y."/>
            <person name="Liew Y.J."/>
            <person name="Baumgarten S."/>
            <person name="Zoccola D."/>
            <person name="Flot J.-F."/>
            <person name="Tambutte S."/>
            <person name="Allemand D."/>
            <person name="Aranda M."/>
        </authorList>
    </citation>
    <scope>NUCLEOTIDE SEQUENCE [LARGE SCALE GENOMIC DNA]</scope>
</reference>
<evidence type="ECO:0000256" key="5">
    <source>
        <dbReference type="ARBA" id="ARBA00022840"/>
    </source>
</evidence>
<feature type="domain" description="Alpha-type protein kinase" evidence="7">
    <location>
        <begin position="131"/>
        <end position="358"/>
    </location>
</feature>
<dbReference type="Gene3D" id="3.30.200.20">
    <property type="entry name" value="Phosphorylase Kinase, domain 1"/>
    <property type="match status" value="1"/>
</dbReference>
<dbReference type="Pfam" id="PF02816">
    <property type="entry name" value="Alpha_kinase"/>
    <property type="match status" value="1"/>
</dbReference>
<keyword evidence="9" id="KW-1185">Reference proteome</keyword>
<dbReference type="SMART" id="SM00811">
    <property type="entry name" value="Alpha_kinase"/>
    <property type="match status" value="1"/>
</dbReference>
<keyword evidence="5" id="KW-0067">ATP-binding</keyword>
<keyword evidence="1" id="KW-0723">Serine/threonine-protein kinase</keyword>
<dbReference type="GO" id="GO:1903013">
    <property type="term" value="P:response to differentiation-inducing factor 1"/>
    <property type="evidence" value="ECO:0007669"/>
    <property type="project" value="TreeGrafter"/>
</dbReference>
<dbReference type="OrthoDB" id="5987862at2759"/>
<accession>A0A2B4RWC6</accession>